<proteinExistence type="predicted"/>
<accession>A0A182IU83</accession>
<dbReference type="VEuPathDB" id="VectorBase:AATE005584"/>
<evidence type="ECO:0000256" key="1">
    <source>
        <dbReference type="SAM" id="MobiDB-lite"/>
    </source>
</evidence>
<dbReference type="EnsemblMetazoa" id="AATE005584-RA">
    <property type="protein sequence ID" value="AATE005584-PA.1"/>
    <property type="gene ID" value="AATE005584"/>
</dbReference>
<organism evidence="2">
    <name type="scientific">Anopheles atroparvus</name>
    <name type="common">European mosquito</name>
    <dbReference type="NCBI Taxonomy" id="41427"/>
    <lineage>
        <taxon>Eukaryota</taxon>
        <taxon>Metazoa</taxon>
        <taxon>Ecdysozoa</taxon>
        <taxon>Arthropoda</taxon>
        <taxon>Hexapoda</taxon>
        <taxon>Insecta</taxon>
        <taxon>Pterygota</taxon>
        <taxon>Neoptera</taxon>
        <taxon>Endopterygota</taxon>
        <taxon>Diptera</taxon>
        <taxon>Nematocera</taxon>
        <taxon>Culicoidea</taxon>
        <taxon>Culicidae</taxon>
        <taxon>Anophelinae</taxon>
        <taxon>Anopheles</taxon>
    </lineage>
</organism>
<protein>
    <submittedName>
        <fullName evidence="2">Uncharacterized protein</fullName>
    </submittedName>
</protein>
<dbReference type="STRING" id="41427.A0A182IU83"/>
<name>A0A182IU83_ANOAO</name>
<sequence length="232" mass="25022">MVTSVPSWMSSSAITLNAHGRLLLERQCVGRAEQRTAGEPVWTSSPWYSCSISCRLANMSLIVVGIDGLWHSLFVAAGRCICGAICCVRLLPMEVPRLRELQSSPRLTWETVGGDCGAIYKLVPTGTLRLKREAYPGVVHGVANRRCHGAPGFQTLVWFSVLWLRTLFLPAAATPFLLTSQPPQTPLPHPQTPQPQPPLPLLPLPLQSLLPRSPGPVAISVAAPSLCGGPAR</sequence>
<feature type="compositionally biased region" description="Pro residues" evidence="1">
    <location>
        <begin position="183"/>
        <end position="200"/>
    </location>
</feature>
<feature type="region of interest" description="Disordered" evidence="1">
    <location>
        <begin position="180"/>
        <end position="200"/>
    </location>
</feature>
<dbReference type="AlphaFoldDB" id="A0A182IU83"/>
<evidence type="ECO:0000313" key="2">
    <source>
        <dbReference type="EnsemblMetazoa" id="AATE005584-PA.1"/>
    </source>
</evidence>
<reference evidence="2" key="1">
    <citation type="submission" date="2022-08" db="UniProtKB">
        <authorList>
            <consortium name="EnsemblMetazoa"/>
        </authorList>
    </citation>
    <scope>IDENTIFICATION</scope>
    <source>
        <strain evidence="2">EBRO</strain>
    </source>
</reference>